<keyword evidence="1" id="KW-0436">Ligase</keyword>
<dbReference type="Gene3D" id="3.30.590.20">
    <property type="match status" value="1"/>
</dbReference>
<accession>A0A552LFJ5</accession>
<dbReference type="SUPFAM" id="SSF55931">
    <property type="entry name" value="Glutamine synthetase/guanido kinase"/>
    <property type="match status" value="1"/>
</dbReference>
<reference evidence="4 5" key="1">
    <citation type="submission" date="2019-01" db="EMBL/GenBank/DDBJ databases">
        <title>Coherence of Microcystis species and biogeography revealed through population genomics.</title>
        <authorList>
            <person name="Perez-Carrascal O.M."/>
            <person name="Terrat Y."/>
            <person name="Giani A."/>
            <person name="Fortin N."/>
            <person name="Tromas N."/>
            <person name="Shapiro B.J."/>
        </authorList>
    </citation>
    <scope>NUCLEOTIDE SEQUENCE [LARGE SCALE GENOMIC DNA]</scope>
    <source>
        <strain evidence="4">Mf_WU_F_19750830_S460</strain>
    </source>
</reference>
<keyword evidence="2" id="KW-0547">Nucleotide-binding</keyword>
<dbReference type="GO" id="GO:0004357">
    <property type="term" value="F:glutamate-cysteine ligase activity"/>
    <property type="evidence" value="ECO:0007669"/>
    <property type="project" value="UniProtKB-EC"/>
</dbReference>
<evidence type="ECO:0000313" key="4">
    <source>
        <dbReference type="EMBL" id="TRV18984.1"/>
    </source>
</evidence>
<evidence type="ECO:0000256" key="3">
    <source>
        <dbReference type="ARBA" id="ARBA00022840"/>
    </source>
</evidence>
<dbReference type="GO" id="GO:0005524">
    <property type="term" value="F:ATP binding"/>
    <property type="evidence" value="ECO:0007669"/>
    <property type="project" value="UniProtKB-KW"/>
</dbReference>
<dbReference type="EMBL" id="SFAN01000138">
    <property type="protein sequence ID" value="TRV18984.1"/>
    <property type="molecule type" value="Genomic_DNA"/>
</dbReference>
<keyword evidence="3" id="KW-0067">ATP-binding</keyword>
<evidence type="ECO:0000313" key="5">
    <source>
        <dbReference type="Proteomes" id="UP000320730"/>
    </source>
</evidence>
<organism evidence="4 5">
    <name type="scientific">Microcystis flos-aquae Mf_WU_F_19750830_S460</name>
    <dbReference type="NCBI Taxonomy" id="2486237"/>
    <lineage>
        <taxon>Bacteria</taxon>
        <taxon>Bacillati</taxon>
        <taxon>Cyanobacteriota</taxon>
        <taxon>Cyanophyceae</taxon>
        <taxon>Oscillatoriophycideae</taxon>
        <taxon>Chroococcales</taxon>
        <taxon>Microcystaceae</taxon>
        <taxon>Microcystis</taxon>
    </lineage>
</organism>
<dbReference type="PANTHER" id="PTHR34378:SF1">
    <property type="entry name" value="GLUTAMATE--CYSTEINE LIGASE, CHLOROPLASTIC"/>
    <property type="match status" value="1"/>
</dbReference>
<dbReference type="Proteomes" id="UP000320730">
    <property type="component" value="Unassembled WGS sequence"/>
</dbReference>
<evidence type="ECO:0000256" key="2">
    <source>
        <dbReference type="ARBA" id="ARBA00022741"/>
    </source>
</evidence>
<proteinExistence type="predicted"/>
<name>A0A552LFJ5_9CHRO</name>
<dbReference type="GO" id="GO:0006750">
    <property type="term" value="P:glutathione biosynthetic process"/>
    <property type="evidence" value="ECO:0007669"/>
    <property type="project" value="InterPro"/>
</dbReference>
<sequence>MNIGIEIELPVVDREGNAASYESVRNLFKKLAERHDFEPYFDSFTTQLIGVRKRQETGWIDVGTDYGFCTLEVAFPPEDGFFSVQAAWNRFMDGVLLPVLAEEELHILGYGCQPKTETPRAKYVAAKGHYRLWDKIVDQHPIHFSFENWPGFASLQFNLDVSPESIVLASNSLIKLSPVIWAWGANSSVSGSKVLSISSLRVEGYRTLAEMNPFFQGRLNFPRRLFASLEDYMLQAWEQPMFEVVRERTIYYPVNPDLSTLEFAHLGEAEFIDLHDRRRTLFCEPSDLAQGLIFYWPAVRMKLQLDLNQSVETILTAMTTGSARDVLKNQGGNSFIEIRHLPAMSRTETFSWLALFLGCLGDIESCDRLTRDLRLEEVCFSSGEVLTQGWETSLHDRSLGDWGRELLDIATRSLERRELALLPFIEPLARRLQERASPARESVESFDRDGIDGLIEKLKIVRL</sequence>
<gene>
    <name evidence="4" type="ORF">EWV40_16135</name>
</gene>
<comment type="caution">
    <text evidence="4">The sequence shown here is derived from an EMBL/GenBank/DDBJ whole genome shotgun (WGS) entry which is preliminary data.</text>
</comment>
<dbReference type="InterPro" id="IPR035434">
    <property type="entry name" value="GCL_bact_plant"/>
</dbReference>
<evidence type="ECO:0000256" key="1">
    <source>
        <dbReference type="ARBA" id="ARBA00022598"/>
    </source>
</evidence>
<protein>
    <submittedName>
        <fullName evidence="4">Uncharacterized protein</fullName>
    </submittedName>
</protein>
<dbReference type="AlphaFoldDB" id="A0A552LFJ5"/>
<dbReference type="PANTHER" id="PTHR34378">
    <property type="entry name" value="GLUTAMATE--CYSTEINE LIGASE, CHLOROPLASTIC"/>
    <property type="match status" value="1"/>
</dbReference>
<dbReference type="InterPro" id="IPR014746">
    <property type="entry name" value="Gln_synth/guanido_kin_cat_dom"/>
</dbReference>